<keyword evidence="7" id="KW-1185">Reference proteome</keyword>
<keyword evidence="2" id="KW-0238">DNA-binding</keyword>
<gene>
    <name evidence="6" type="ORF">ACFQPB_18910</name>
</gene>
<dbReference type="InterPro" id="IPR000524">
    <property type="entry name" value="Tscrpt_reg_HTH_GntR"/>
</dbReference>
<comment type="caution">
    <text evidence="6">The sequence shown here is derived from an EMBL/GenBank/DDBJ whole genome shotgun (WGS) entry which is preliminary data.</text>
</comment>
<dbReference type="PANTHER" id="PTHR43537:SF53">
    <property type="entry name" value="HTH-TYPE TRANSCRIPTIONAL REPRESSOR NANR"/>
    <property type="match status" value="1"/>
</dbReference>
<proteinExistence type="predicted"/>
<evidence type="ECO:0000256" key="1">
    <source>
        <dbReference type="ARBA" id="ARBA00023015"/>
    </source>
</evidence>
<feature type="domain" description="HTH gntR-type" evidence="5">
    <location>
        <begin position="30"/>
        <end position="97"/>
    </location>
</feature>
<dbReference type="Pfam" id="PF00392">
    <property type="entry name" value="GntR"/>
    <property type="match status" value="1"/>
</dbReference>
<keyword evidence="1" id="KW-0805">Transcription regulation</keyword>
<protein>
    <submittedName>
        <fullName evidence="6">GntR family transcriptional regulator</fullName>
    </submittedName>
</protein>
<accession>A0ABW2QNE8</accession>
<dbReference type="EMBL" id="JBHTCA010000021">
    <property type="protein sequence ID" value="MFC7410935.1"/>
    <property type="molecule type" value="Genomic_DNA"/>
</dbReference>
<feature type="region of interest" description="Disordered" evidence="4">
    <location>
        <begin position="1"/>
        <end position="28"/>
    </location>
</feature>
<evidence type="ECO:0000313" key="7">
    <source>
        <dbReference type="Proteomes" id="UP001596501"/>
    </source>
</evidence>
<name>A0ABW2QNE8_9BURK</name>
<evidence type="ECO:0000313" key="6">
    <source>
        <dbReference type="EMBL" id="MFC7410935.1"/>
    </source>
</evidence>
<dbReference type="SUPFAM" id="SSF48008">
    <property type="entry name" value="GntR ligand-binding domain-like"/>
    <property type="match status" value="1"/>
</dbReference>
<evidence type="ECO:0000259" key="5">
    <source>
        <dbReference type="PROSITE" id="PS50949"/>
    </source>
</evidence>
<dbReference type="PANTHER" id="PTHR43537">
    <property type="entry name" value="TRANSCRIPTIONAL REGULATOR, GNTR FAMILY"/>
    <property type="match status" value="1"/>
</dbReference>
<dbReference type="InterPro" id="IPR036388">
    <property type="entry name" value="WH-like_DNA-bd_sf"/>
</dbReference>
<dbReference type="PROSITE" id="PS50949">
    <property type="entry name" value="HTH_GNTR"/>
    <property type="match status" value="1"/>
</dbReference>
<dbReference type="Gene3D" id="1.20.120.530">
    <property type="entry name" value="GntR ligand-binding domain-like"/>
    <property type="match status" value="1"/>
</dbReference>
<dbReference type="SMART" id="SM00895">
    <property type="entry name" value="FCD"/>
    <property type="match status" value="1"/>
</dbReference>
<reference evidence="7" key="1">
    <citation type="journal article" date="2019" name="Int. J. Syst. Evol. Microbiol.">
        <title>The Global Catalogue of Microorganisms (GCM) 10K type strain sequencing project: providing services to taxonomists for standard genome sequencing and annotation.</title>
        <authorList>
            <consortium name="The Broad Institute Genomics Platform"/>
            <consortium name="The Broad Institute Genome Sequencing Center for Infectious Disease"/>
            <person name="Wu L."/>
            <person name="Ma J."/>
        </authorList>
    </citation>
    <scope>NUCLEOTIDE SEQUENCE [LARGE SCALE GENOMIC DNA]</scope>
    <source>
        <strain evidence="7">CGMCC 1.12371</strain>
    </source>
</reference>
<feature type="compositionally biased region" description="Low complexity" evidence="4">
    <location>
        <begin position="8"/>
        <end position="28"/>
    </location>
</feature>
<evidence type="ECO:0000256" key="2">
    <source>
        <dbReference type="ARBA" id="ARBA00023125"/>
    </source>
</evidence>
<keyword evidence="3" id="KW-0804">Transcription</keyword>
<dbReference type="InterPro" id="IPR008920">
    <property type="entry name" value="TF_FadR/GntR_C"/>
</dbReference>
<dbReference type="Proteomes" id="UP001596501">
    <property type="component" value="Unassembled WGS sequence"/>
</dbReference>
<dbReference type="SMART" id="SM00345">
    <property type="entry name" value="HTH_GNTR"/>
    <property type="match status" value="1"/>
</dbReference>
<evidence type="ECO:0000256" key="4">
    <source>
        <dbReference type="SAM" id="MobiDB-lite"/>
    </source>
</evidence>
<dbReference type="Pfam" id="PF07729">
    <property type="entry name" value="FCD"/>
    <property type="match status" value="1"/>
</dbReference>
<dbReference type="Gene3D" id="1.10.10.10">
    <property type="entry name" value="Winged helix-like DNA-binding domain superfamily/Winged helix DNA-binding domain"/>
    <property type="match status" value="1"/>
</dbReference>
<dbReference type="InterPro" id="IPR036390">
    <property type="entry name" value="WH_DNA-bd_sf"/>
</dbReference>
<evidence type="ECO:0000256" key="3">
    <source>
        <dbReference type="ARBA" id="ARBA00023163"/>
    </source>
</evidence>
<sequence length="252" mass="27558">MVTRRSSAHTAPSTGPAPGAASASEGAGSAPTVESIAQDLAAAIVERRIAPGTWLREEALGRVYAVSRTKVRAALVMLAKDKLVHTVPDKGTFVCQPTVEEAREIFSARRLIESEIVRLFVARATRADFDRLRQHVRMERSSLKGLALGAVREQLLGDFHVALAELTGHHILTEIVTELVGRSSLIAMLYQSHNDAHCATDEHEQFLRLCEEKNTDAAVAYMMDHLSRLEASLDLQQVGAGRQLDLVKALMM</sequence>
<organism evidence="6 7">
    <name type="scientific">Hydrogenophaga atypica</name>
    <dbReference type="NCBI Taxonomy" id="249409"/>
    <lineage>
        <taxon>Bacteria</taxon>
        <taxon>Pseudomonadati</taxon>
        <taxon>Pseudomonadota</taxon>
        <taxon>Betaproteobacteria</taxon>
        <taxon>Burkholderiales</taxon>
        <taxon>Comamonadaceae</taxon>
        <taxon>Hydrogenophaga</taxon>
    </lineage>
</organism>
<dbReference type="SUPFAM" id="SSF46785">
    <property type="entry name" value="Winged helix' DNA-binding domain"/>
    <property type="match status" value="1"/>
</dbReference>
<dbReference type="InterPro" id="IPR011711">
    <property type="entry name" value="GntR_C"/>
</dbReference>
<dbReference type="RefSeq" id="WP_382226609.1">
    <property type="nucleotide sequence ID" value="NZ_JBHTCA010000021.1"/>
</dbReference>